<dbReference type="PIRSF" id="PIRSF003113">
    <property type="entry name" value="BolA"/>
    <property type="match status" value="1"/>
</dbReference>
<dbReference type="PANTHER" id="PTHR46229:SF2">
    <property type="entry name" value="BOLA-LIKE PROTEIN 1"/>
    <property type="match status" value="1"/>
</dbReference>
<reference evidence="3 4" key="1">
    <citation type="submission" date="2017-11" db="EMBL/GenBank/DDBJ databases">
        <title>Reclassification of Bisgaard taxon 5 as Caviibacterium pharyngocola gen. nov., sp. nov.</title>
        <authorList>
            <person name="Christensen H."/>
        </authorList>
    </citation>
    <scope>NUCLEOTIDE SEQUENCE [LARGE SCALE GENOMIC DNA]</scope>
    <source>
        <strain evidence="3 4">7_3</strain>
    </source>
</reference>
<dbReference type="GO" id="GO:0006351">
    <property type="term" value="P:DNA-templated transcription"/>
    <property type="evidence" value="ECO:0007669"/>
    <property type="project" value="TreeGrafter"/>
</dbReference>
<comment type="caution">
    <text evidence="3">The sequence shown here is derived from an EMBL/GenBank/DDBJ whole genome shotgun (WGS) entry which is preliminary data.</text>
</comment>
<dbReference type="Pfam" id="PF01722">
    <property type="entry name" value="BolA"/>
    <property type="match status" value="1"/>
</dbReference>
<evidence type="ECO:0000256" key="1">
    <source>
        <dbReference type="ARBA" id="ARBA00005578"/>
    </source>
</evidence>
<proteinExistence type="inferred from homology"/>
<dbReference type="SUPFAM" id="SSF82657">
    <property type="entry name" value="BolA-like"/>
    <property type="match status" value="1"/>
</dbReference>
<gene>
    <name evidence="3" type="ORF">CVP04_08880</name>
</gene>
<dbReference type="InterPro" id="IPR036065">
    <property type="entry name" value="BolA-like_sf"/>
</dbReference>
<dbReference type="AlphaFoldDB" id="A0A2M8RU76"/>
<name>A0A2M8RU76_9PAST</name>
<evidence type="ECO:0000256" key="2">
    <source>
        <dbReference type="RuleBase" id="RU003860"/>
    </source>
</evidence>
<dbReference type="InterPro" id="IPR050961">
    <property type="entry name" value="BolA/IbaG_stress_morph_reg"/>
</dbReference>
<keyword evidence="4" id="KW-1185">Reference proteome</keyword>
<comment type="similarity">
    <text evidence="1 2">Belongs to the BolA/IbaG family.</text>
</comment>
<accession>A0A2M8RU76</accession>
<dbReference type="Gene3D" id="3.30.300.90">
    <property type="entry name" value="BolA-like"/>
    <property type="match status" value="1"/>
</dbReference>
<dbReference type="OrthoDB" id="9801469at2"/>
<dbReference type="RefSeq" id="WP_100297151.1">
    <property type="nucleotide sequence ID" value="NZ_PHGZ01000020.1"/>
</dbReference>
<dbReference type="InterPro" id="IPR002634">
    <property type="entry name" value="BolA"/>
</dbReference>
<evidence type="ECO:0000313" key="4">
    <source>
        <dbReference type="Proteomes" id="UP000230282"/>
    </source>
</evidence>
<evidence type="ECO:0000313" key="3">
    <source>
        <dbReference type="EMBL" id="PJG82439.1"/>
    </source>
</evidence>
<sequence length="103" mass="11713">MSRQQSIQTALFAEFSPHFLHIENESHLHRSDRGEESHFKVVIVSERFDGMSKVVRHQAIYRVLAEEFRQGLHALALHTYTPAEWAQTAQQIPQSTACAGVGK</sequence>
<dbReference type="Proteomes" id="UP000230282">
    <property type="component" value="Unassembled WGS sequence"/>
</dbReference>
<protein>
    <submittedName>
        <fullName evidence="3">Transcriptional regulator</fullName>
    </submittedName>
</protein>
<dbReference type="PANTHER" id="PTHR46229">
    <property type="entry name" value="BOLA TRANSCRIPTION REGULATOR"/>
    <property type="match status" value="1"/>
</dbReference>
<dbReference type="GO" id="GO:0005829">
    <property type="term" value="C:cytosol"/>
    <property type="evidence" value="ECO:0007669"/>
    <property type="project" value="TreeGrafter"/>
</dbReference>
<organism evidence="3 4">
    <name type="scientific">Caviibacterium pharyngocola</name>
    <dbReference type="NCBI Taxonomy" id="28159"/>
    <lineage>
        <taxon>Bacteria</taxon>
        <taxon>Pseudomonadati</taxon>
        <taxon>Pseudomonadota</taxon>
        <taxon>Gammaproteobacteria</taxon>
        <taxon>Pasteurellales</taxon>
        <taxon>Pasteurellaceae</taxon>
        <taxon>Caviibacterium</taxon>
    </lineage>
</organism>
<dbReference type="EMBL" id="PHGZ01000020">
    <property type="protein sequence ID" value="PJG82439.1"/>
    <property type="molecule type" value="Genomic_DNA"/>
</dbReference>